<reference evidence="1 2" key="1">
    <citation type="journal article" date="2015" name="Microbes Environ.">
        <title>Distribution and evolution of nitrogen fixation genes in the phylum bacteroidetes.</title>
        <authorList>
            <person name="Inoue J."/>
            <person name="Oshima K."/>
            <person name="Suda W."/>
            <person name="Sakamoto M."/>
            <person name="Iino T."/>
            <person name="Noda S."/>
            <person name="Hongoh Y."/>
            <person name="Hattori M."/>
            <person name="Ohkuma M."/>
        </authorList>
    </citation>
    <scope>NUCLEOTIDE SEQUENCE [LARGE SCALE GENOMIC DNA]</scope>
    <source>
        <strain evidence="1 2">JCM 15093</strain>
    </source>
</reference>
<sequence length="133" mass="15406">MNTIKTLFIDVAYEEKSVSDLIKVLTDKNIANMISEDEKNAYQAFCCALLAKEAKNIMQKGQYIQEYNIFIQKSLYINYDCIVARLIRLMVETQLQDVNFTSHIDDDSHFLSENINTSSDEELIKLIIKILSR</sequence>
<dbReference type="Proteomes" id="UP000027601">
    <property type="component" value="Unassembled WGS sequence"/>
</dbReference>
<name>A0A069DC17_9BACE</name>
<evidence type="ECO:0000313" key="2">
    <source>
        <dbReference type="Proteomes" id="UP000027601"/>
    </source>
</evidence>
<dbReference type="RefSeq" id="WP_024997434.1">
    <property type="nucleotide sequence ID" value="NZ_ATZI01000018.1"/>
</dbReference>
<protein>
    <submittedName>
        <fullName evidence="1">Uncharacterized protein</fullName>
    </submittedName>
</protein>
<dbReference type="OrthoDB" id="663842at2"/>
<dbReference type="STRING" id="1121097.GCA_000428125_02845"/>
<evidence type="ECO:0000313" key="1">
    <source>
        <dbReference type="EMBL" id="GAK37859.1"/>
    </source>
</evidence>
<dbReference type="EMBL" id="BAJS01000030">
    <property type="protein sequence ID" value="GAK37859.1"/>
    <property type="molecule type" value="Genomic_DNA"/>
</dbReference>
<accession>A0A069DC17</accession>
<gene>
    <name evidence="1" type="ORF">JCM15093_3145</name>
</gene>
<organism evidence="1 2">
    <name type="scientific">Bacteroides graminisolvens DSM 19988 = JCM 15093</name>
    <dbReference type="NCBI Taxonomy" id="1121097"/>
    <lineage>
        <taxon>Bacteria</taxon>
        <taxon>Pseudomonadati</taxon>
        <taxon>Bacteroidota</taxon>
        <taxon>Bacteroidia</taxon>
        <taxon>Bacteroidales</taxon>
        <taxon>Bacteroidaceae</taxon>
        <taxon>Bacteroides</taxon>
    </lineage>
</organism>
<dbReference type="eggNOG" id="ENOG5030ZBK">
    <property type="taxonomic scope" value="Bacteria"/>
</dbReference>
<keyword evidence="2" id="KW-1185">Reference proteome</keyword>
<proteinExistence type="predicted"/>
<dbReference type="AlphaFoldDB" id="A0A069DC17"/>
<comment type="caution">
    <text evidence="1">The sequence shown here is derived from an EMBL/GenBank/DDBJ whole genome shotgun (WGS) entry which is preliminary data.</text>
</comment>